<evidence type="ECO:0000313" key="1">
    <source>
        <dbReference type="EMBL" id="QYA57499.1"/>
    </source>
</evidence>
<sequence>MAYVTAKGDVTFYIRSTGELVEGVQKLLDWQIAGLSKTATGYGTKIPTSFIVNYKGRQRRVYQNVYSNVASSYIIVDKIKVFLS</sequence>
<dbReference type="Proteomes" id="UP000827626">
    <property type="component" value="Segment"/>
</dbReference>
<keyword evidence="2" id="KW-1185">Reference proteome</keyword>
<evidence type="ECO:0000313" key="2">
    <source>
        <dbReference type="Proteomes" id="UP000827626"/>
    </source>
</evidence>
<dbReference type="EMBL" id="MW749010">
    <property type="protein sequence ID" value="QYA57499.1"/>
    <property type="molecule type" value="Genomic_DNA"/>
</dbReference>
<gene>
    <name evidence="1" type="ORF">SARAHDANIELLE_71</name>
</gene>
<protein>
    <submittedName>
        <fullName evidence="1">Uncharacterized protein</fullName>
    </submittedName>
</protein>
<accession>A0AAE8BFD3</accession>
<name>A0AAE8BFD3_9CAUD</name>
<reference evidence="1" key="1">
    <citation type="submission" date="2021-03" db="EMBL/GenBank/DDBJ databases">
        <authorList>
            <person name="Thompson D.W."/>
            <person name="Brown H.M.F."/>
            <person name="Thompson S.D."/>
            <person name="Grose J.H."/>
        </authorList>
    </citation>
    <scope>NUCLEOTIDE SEQUENCE</scope>
</reference>
<proteinExistence type="predicted"/>
<organism evidence="1 2">
    <name type="scientific">Hafnia phage vB_HpaM_SarahDanielle</name>
    <dbReference type="NCBI Taxonomy" id="2836113"/>
    <lineage>
        <taxon>Viruses</taxon>
        <taxon>Duplodnaviria</taxon>
        <taxon>Heunggongvirae</taxon>
        <taxon>Uroviricota</taxon>
        <taxon>Caudoviricetes</taxon>
        <taxon>Andersonviridae</taxon>
        <taxon>Andersonviridae incertae sedis</taxon>
        <taxon>Daniellevirus</taxon>
        <taxon>Daniellevirus danielle</taxon>
    </lineage>
</organism>